<organism evidence="2 3">
    <name type="scientific">Corchorus capsularis</name>
    <name type="common">Jute</name>
    <dbReference type="NCBI Taxonomy" id="210143"/>
    <lineage>
        <taxon>Eukaryota</taxon>
        <taxon>Viridiplantae</taxon>
        <taxon>Streptophyta</taxon>
        <taxon>Embryophyta</taxon>
        <taxon>Tracheophyta</taxon>
        <taxon>Spermatophyta</taxon>
        <taxon>Magnoliopsida</taxon>
        <taxon>eudicotyledons</taxon>
        <taxon>Gunneridae</taxon>
        <taxon>Pentapetalae</taxon>
        <taxon>rosids</taxon>
        <taxon>malvids</taxon>
        <taxon>Malvales</taxon>
        <taxon>Malvaceae</taxon>
        <taxon>Grewioideae</taxon>
        <taxon>Apeibeae</taxon>
        <taxon>Corchorus</taxon>
    </lineage>
</organism>
<evidence type="ECO:0000313" key="2">
    <source>
        <dbReference type="EMBL" id="OMO82861.1"/>
    </source>
</evidence>
<accession>A0A1R3IK16</accession>
<dbReference type="EMBL" id="AWWV01009945">
    <property type="protein sequence ID" value="OMO82861.1"/>
    <property type="molecule type" value="Genomic_DNA"/>
</dbReference>
<sequence length="22" mass="2648">MAVEQNETRQFRARQGEREAKL</sequence>
<evidence type="ECO:0000256" key="1">
    <source>
        <dbReference type="SAM" id="MobiDB-lite"/>
    </source>
</evidence>
<dbReference type="AlphaFoldDB" id="A0A1R3IK16"/>
<proteinExistence type="predicted"/>
<feature type="region of interest" description="Disordered" evidence="1">
    <location>
        <begin position="1"/>
        <end position="22"/>
    </location>
</feature>
<reference evidence="2 3" key="1">
    <citation type="submission" date="2013-09" db="EMBL/GenBank/DDBJ databases">
        <title>Corchorus capsularis genome sequencing.</title>
        <authorList>
            <person name="Alam M."/>
            <person name="Haque M.S."/>
            <person name="Islam M.S."/>
            <person name="Emdad E.M."/>
            <person name="Islam M.M."/>
            <person name="Ahmed B."/>
            <person name="Halim A."/>
            <person name="Hossen Q.M.M."/>
            <person name="Hossain M.Z."/>
            <person name="Ahmed R."/>
            <person name="Khan M.M."/>
            <person name="Islam R."/>
            <person name="Rashid M.M."/>
            <person name="Khan S.A."/>
            <person name="Rahman M.S."/>
            <person name="Alam M."/>
        </authorList>
    </citation>
    <scope>NUCLEOTIDE SEQUENCE [LARGE SCALE GENOMIC DNA]</scope>
    <source>
        <strain evidence="3">cv. CVL-1</strain>
        <tissue evidence="2">Whole seedling</tissue>
    </source>
</reference>
<dbReference type="Gramene" id="OMO82861">
    <property type="protein sequence ID" value="OMO82861"/>
    <property type="gene ID" value="CCACVL1_11709"/>
</dbReference>
<keyword evidence="3" id="KW-1185">Reference proteome</keyword>
<name>A0A1R3IK16_COCAP</name>
<dbReference type="Proteomes" id="UP000188268">
    <property type="component" value="Unassembled WGS sequence"/>
</dbReference>
<protein>
    <submittedName>
        <fullName evidence="2">Uncharacterized protein</fullName>
    </submittedName>
</protein>
<comment type="caution">
    <text evidence="2">The sequence shown here is derived from an EMBL/GenBank/DDBJ whole genome shotgun (WGS) entry which is preliminary data.</text>
</comment>
<evidence type="ECO:0000313" key="3">
    <source>
        <dbReference type="Proteomes" id="UP000188268"/>
    </source>
</evidence>
<gene>
    <name evidence="2" type="ORF">CCACVL1_11709</name>
</gene>